<keyword evidence="1" id="KW-1133">Transmembrane helix</keyword>
<keyword evidence="3" id="KW-1185">Reference proteome</keyword>
<dbReference type="PANTHER" id="PTHR46238">
    <property type="entry name" value="REVERSE TRANSCRIPTASE DOMAIN-CONTAINING PROTEIN"/>
    <property type="match status" value="1"/>
</dbReference>
<evidence type="ECO:0000313" key="3">
    <source>
        <dbReference type="Proteomes" id="UP001151760"/>
    </source>
</evidence>
<dbReference type="Proteomes" id="UP001151760">
    <property type="component" value="Unassembled WGS sequence"/>
</dbReference>
<dbReference type="PANTHER" id="PTHR46238:SF10">
    <property type="entry name" value="SWI_SNF COMPLEX SUBUNIT SWI3C"/>
    <property type="match status" value="1"/>
</dbReference>
<dbReference type="EMBL" id="BQNB010008935">
    <property type="protein sequence ID" value="GJS56426.1"/>
    <property type="molecule type" value="Genomic_DNA"/>
</dbReference>
<organism evidence="2 3">
    <name type="scientific">Tanacetum coccineum</name>
    <dbReference type="NCBI Taxonomy" id="301880"/>
    <lineage>
        <taxon>Eukaryota</taxon>
        <taxon>Viridiplantae</taxon>
        <taxon>Streptophyta</taxon>
        <taxon>Embryophyta</taxon>
        <taxon>Tracheophyta</taxon>
        <taxon>Spermatophyta</taxon>
        <taxon>Magnoliopsida</taxon>
        <taxon>eudicotyledons</taxon>
        <taxon>Gunneridae</taxon>
        <taxon>Pentapetalae</taxon>
        <taxon>asterids</taxon>
        <taxon>campanulids</taxon>
        <taxon>Asterales</taxon>
        <taxon>Asteraceae</taxon>
        <taxon>Asteroideae</taxon>
        <taxon>Anthemideae</taxon>
        <taxon>Anthemidinae</taxon>
        <taxon>Tanacetum</taxon>
    </lineage>
</organism>
<feature type="transmembrane region" description="Helical" evidence="1">
    <location>
        <begin position="333"/>
        <end position="351"/>
    </location>
</feature>
<evidence type="ECO:0000256" key="1">
    <source>
        <dbReference type="SAM" id="Phobius"/>
    </source>
</evidence>
<protein>
    <submittedName>
        <fullName evidence="2">Uncharacterized protein</fullName>
    </submittedName>
</protein>
<comment type="caution">
    <text evidence="2">The sequence shown here is derived from an EMBL/GenBank/DDBJ whole genome shotgun (WGS) entry which is preliminary data.</text>
</comment>
<reference evidence="2" key="2">
    <citation type="submission" date="2022-01" db="EMBL/GenBank/DDBJ databases">
        <authorList>
            <person name="Yamashiro T."/>
            <person name="Shiraishi A."/>
            <person name="Satake H."/>
            <person name="Nakayama K."/>
        </authorList>
    </citation>
    <scope>NUCLEOTIDE SEQUENCE</scope>
</reference>
<keyword evidence="1" id="KW-0812">Transmembrane</keyword>
<name>A0ABQ4WU38_9ASTR</name>
<keyword evidence="1" id="KW-0472">Membrane</keyword>
<evidence type="ECO:0000313" key="2">
    <source>
        <dbReference type="EMBL" id="GJS56426.1"/>
    </source>
</evidence>
<feature type="transmembrane region" description="Helical" evidence="1">
    <location>
        <begin position="271"/>
        <end position="295"/>
    </location>
</feature>
<sequence>MDLGSVRFMKDEDGRMHCQEDAYLEKMEGSISPHSLQTKAWPNQDGIYRIDDPNEAHWKCLGGEGGKWLTILFNKIYKEAKCPRFSGDSCENPIWRSIEKDQKDLHLAFLDLEKAYYSVLRQLIWKTLRDKGTPMKYIKVIQDIYLGYVIHKSGMIEDDVTHHIQAGWMKWRAATGILCDKNVPLKLKGKFYRVAIRPAMLYESECWPLTKVQANRMEVAEMRMLRWTCDLKKKWSAVCSDGQTSDRNSWRTRIREFLAYRLVCPFDQVSLWALCLPMVSYLYVGMACFVYALFAVSSLHWSLWVHALLPDVFLEAVPLSLGRRVTVYIPPPSYLALAGLCTIVVVVWNAGKVEALSLSNWLWEEVM</sequence>
<gene>
    <name evidence="2" type="ORF">Tco_0629788</name>
</gene>
<reference evidence="2" key="1">
    <citation type="journal article" date="2022" name="Int. J. Mol. Sci.">
        <title>Draft Genome of Tanacetum Coccineum: Genomic Comparison of Closely Related Tanacetum-Family Plants.</title>
        <authorList>
            <person name="Yamashiro T."/>
            <person name="Shiraishi A."/>
            <person name="Nakayama K."/>
            <person name="Satake H."/>
        </authorList>
    </citation>
    <scope>NUCLEOTIDE SEQUENCE</scope>
</reference>
<proteinExistence type="predicted"/>
<accession>A0ABQ4WU38</accession>